<evidence type="ECO:0000313" key="3">
    <source>
        <dbReference type="EMBL" id="AXG72777.1"/>
    </source>
</evidence>
<dbReference type="KEGG" id="fat:DVK85_00415"/>
<sequence>MKTMLFMAVLAFTGVSASAQNEETRNVKNFTNIEVQNGIEVIFTHSDTELVSVTSSEKDNLNYVVTKCKGKVLKVYINEEAENATSKVSEKIIVYISDNNTSAITASSGAVVKVSNQINVPQLTVILKTGATFSGKINTTEKCTIKAYSGSGFKGSIITGKLKTDITEGAYVQLNGHAEKASVFCSGGTLAADKFNCDNVEIWARRMSAIAINVEDSIKIDTDKTSAVTYFGHPDEIYFGDDTFALRKN</sequence>
<feature type="signal peptide" evidence="1">
    <location>
        <begin position="1"/>
        <end position="19"/>
    </location>
</feature>
<dbReference type="InterPro" id="IPR021255">
    <property type="entry name" value="DUF2807"/>
</dbReference>
<reference evidence="3 4" key="1">
    <citation type="submission" date="2018-07" db="EMBL/GenBank/DDBJ databases">
        <title>Complete genome sequence of Flavobacterium arcticum type strain SM1502T.</title>
        <authorList>
            <person name="Li Y."/>
            <person name="Li D.-D."/>
        </authorList>
    </citation>
    <scope>NUCLEOTIDE SEQUENCE [LARGE SCALE GENOMIC DNA]</scope>
    <source>
        <strain evidence="3 4">SM1502</strain>
    </source>
</reference>
<organism evidence="3 4">
    <name type="scientific">Flavobacterium arcticum</name>
    <dbReference type="NCBI Taxonomy" id="1784713"/>
    <lineage>
        <taxon>Bacteria</taxon>
        <taxon>Pseudomonadati</taxon>
        <taxon>Bacteroidota</taxon>
        <taxon>Flavobacteriia</taxon>
        <taxon>Flavobacteriales</taxon>
        <taxon>Flavobacteriaceae</taxon>
        <taxon>Flavobacterium</taxon>
    </lineage>
</organism>
<evidence type="ECO:0000256" key="1">
    <source>
        <dbReference type="SAM" id="SignalP"/>
    </source>
</evidence>
<dbReference type="EMBL" id="CP031188">
    <property type="protein sequence ID" value="AXG72777.1"/>
    <property type="molecule type" value="Genomic_DNA"/>
</dbReference>
<proteinExistence type="predicted"/>
<dbReference type="AlphaFoldDB" id="A0A345H867"/>
<dbReference type="Proteomes" id="UP000253951">
    <property type="component" value="Chromosome"/>
</dbReference>
<feature type="chain" id="PRO_5016632919" description="Putative auto-transporter adhesin head GIN domain-containing protein" evidence="1">
    <location>
        <begin position="20"/>
        <end position="249"/>
    </location>
</feature>
<dbReference type="OrthoDB" id="1334517at2"/>
<feature type="domain" description="Putative auto-transporter adhesin head GIN" evidence="2">
    <location>
        <begin position="29"/>
        <end position="234"/>
    </location>
</feature>
<keyword evidence="1" id="KW-0732">Signal</keyword>
<protein>
    <recommendedName>
        <fullName evidence="2">Putative auto-transporter adhesin head GIN domain-containing protein</fullName>
    </recommendedName>
</protein>
<accession>A0A345H867</accession>
<gene>
    <name evidence="3" type="ORF">DVK85_00415</name>
</gene>
<evidence type="ECO:0000259" key="2">
    <source>
        <dbReference type="Pfam" id="PF10988"/>
    </source>
</evidence>
<dbReference type="RefSeq" id="WP_114676540.1">
    <property type="nucleotide sequence ID" value="NZ_CP031188.1"/>
</dbReference>
<dbReference type="Gene3D" id="2.160.20.120">
    <property type="match status" value="1"/>
</dbReference>
<name>A0A345H867_9FLAO</name>
<keyword evidence="4" id="KW-1185">Reference proteome</keyword>
<evidence type="ECO:0000313" key="4">
    <source>
        <dbReference type="Proteomes" id="UP000253951"/>
    </source>
</evidence>
<dbReference type="Pfam" id="PF10988">
    <property type="entry name" value="DUF2807"/>
    <property type="match status" value="1"/>
</dbReference>